<feature type="region of interest" description="Disordered" evidence="1">
    <location>
        <begin position="21"/>
        <end position="75"/>
    </location>
</feature>
<dbReference type="GeneID" id="87959519"/>
<organism evidence="2 3">
    <name type="scientific">Kwoniella shivajii</name>
    <dbReference type="NCBI Taxonomy" id="564305"/>
    <lineage>
        <taxon>Eukaryota</taxon>
        <taxon>Fungi</taxon>
        <taxon>Dikarya</taxon>
        <taxon>Basidiomycota</taxon>
        <taxon>Agaricomycotina</taxon>
        <taxon>Tremellomycetes</taxon>
        <taxon>Tremellales</taxon>
        <taxon>Cryptococcaceae</taxon>
        <taxon>Kwoniella</taxon>
    </lineage>
</organism>
<feature type="compositionally biased region" description="Low complexity" evidence="1">
    <location>
        <begin position="886"/>
        <end position="904"/>
    </location>
</feature>
<gene>
    <name evidence="2" type="ORF">IL334_007389</name>
</gene>
<feature type="compositionally biased region" description="Low complexity" evidence="1">
    <location>
        <begin position="486"/>
        <end position="496"/>
    </location>
</feature>
<feature type="region of interest" description="Disordered" evidence="1">
    <location>
        <begin position="175"/>
        <end position="200"/>
    </location>
</feature>
<protein>
    <submittedName>
        <fullName evidence="2">Uncharacterized protein</fullName>
    </submittedName>
</protein>
<feature type="region of interest" description="Disordered" evidence="1">
    <location>
        <begin position="400"/>
        <end position="590"/>
    </location>
</feature>
<feature type="compositionally biased region" description="Basic and acidic residues" evidence="1">
    <location>
        <begin position="922"/>
        <end position="933"/>
    </location>
</feature>
<dbReference type="EMBL" id="CP141890">
    <property type="protein sequence ID" value="WRT70391.1"/>
    <property type="molecule type" value="Genomic_DNA"/>
</dbReference>
<feature type="compositionally biased region" description="Low complexity" evidence="1">
    <location>
        <begin position="540"/>
        <end position="562"/>
    </location>
</feature>
<accession>A0ABZ1D8J0</accession>
<sequence length="945" mass="96319">MSFLPNMAGIHYVPGPTAQTSGFVQAGDAPSSQQVGVTGGGLGTSSNVPKPGTSIDPNTGKPHQEGMTRAELQAKKAAEAAAITAQVSPITSAELNDQVDPSRFGGLGYSPLVPKPGTSINPATGQLHSQGLTRADLQAKKAAEAAAITAQVSPSTSVKPEELSQDEWKHIQEKGADLLDPTPQTQQVRRGSTAGISSELSGREQAARQLAGAIPKSAIPSFTRTSTGEMTPGLELPGGWGMTKTVPFPGTTPYAPSSIYEDVADGLDKVGRAAFAVIPSPIKDAFSTSPASPKLSPTTSTTTSTTQLGVSPPSDRRSSITALFDVAKERANKVVGDVQGTLQNTQRRASATLNKDSEFRKNLSGFVDNALAHAGPPGVLPSGVGRPGVGMLPRYSLPSEEPAGAVPGEHTSGVGALPGTSNESGVAVLPDEKKPTPSLPSHENQGVLPGETSGGVGALPGQIGETGEAILPDEKATNAYQELNPASSSAGSSGSANFAGHEDESTSKAITSASAPPSSSSVIEPASSSSAKDVTSFDGPSSGSSVIEPSSSAPERSEAVAPTTTASSFGAGPSETFRAEPTKRHVPSTAYGALAAPLPATNLFTGANKGATDVSSALGTSSSETKTLMTAPEPNSTVESGSTPATSTLSPASVDESQFEENRSTPATSTISPTSVTEGEETSPSFSPLAVPDTRHANERTTSSASVTAIRHGHEGRSKPSHLSGEGITVPEHEELDTFAIDQGQKSTTLGTGPNHTTSLTPGNEHEGIGYPSTRDIEGASREPGTYPSQETTGSSGTSQNKLNEEKHRAEALVDAPAQSSDIPPEESSSSTYKVNTEPPANGPTQIPVSTSTPLRESTPSSSDLPHPTSVDNAKDIAGVKHDHVPSSPIPKTTAASTPSAPASGNGHASPISKTSASSGHARKESGSSEKKRGLFGKIKEKLKH</sequence>
<dbReference type="Proteomes" id="UP001329825">
    <property type="component" value="Chromosome 10"/>
</dbReference>
<evidence type="ECO:0000313" key="2">
    <source>
        <dbReference type="EMBL" id="WRT70391.1"/>
    </source>
</evidence>
<evidence type="ECO:0000313" key="3">
    <source>
        <dbReference type="Proteomes" id="UP001329825"/>
    </source>
</evidence>
<feature type="compositionally biased region" description="Basic and acidic residues" evidence="1">
    <location>
        <begin position="873"/>
        <end position="885"/>
    </location>
</feature>
<feature type="compositionally biased region" description="Polar residues" evidence="1">
    <location>
        <begin position="182"/>
        <end position="200"/>
    </location>
</feature>
<feature type="compositionally biased region" description="Low complexity" evidence="1">
    <location>
        <begin position="287"/>
        <end position="306"/>
    </location>
</feature>
<feature type="compositionally biased region" description="Basic and acidic residues" evidence="1">
    <location>
        <begin position="62"/>
        <end position="75"/>
    </location>
</feature>
<evidence type="ECO:0000256" key="1">
    <source>
        <dbReference type="SAM" id="MobiDB-lite"/>
    </source>
</evidence>
<feature type="region of interest" description="Disordered" evidence="1">
    <location>
        <begin position="602"/>
        <end position="945"/>
    </location>
</feature>
<keyword evidence="3" id="KW-1185">Reference proteome</keyword>
<proteinExistence type="predicted"/>
<feature type="region of interest" description="Disordered" evidence="1">
    <location>
        <begin position="286"/>
        <end position="318"/>
    </location>
</feature>
<feature type="compositionally biased region" description="Low complexity" evidence="1">
    <location>
        <begin position="640"/>
        <end position="653"/>
    </location>
</feature>
<feature type="compositionally biased region" description="Low complexity" evidence="1">
    <location>
        <begin position="820"/>
        <end position="831"/>
    </location>
</feature>
<feature type="compositionally biased region" description="Low complexity" evidence="1">
    <location>
        <begin position="664"/>
        <end position="677"/>
    </location>
</feature>
<feature type="compositionally biased region" description="Polar residues" evidence="1">
    <location>
        <begin position="744"/>
        <end position="762"/>
    </location>
</feature>
<name>A0ABZ1D8J0_9TREE</name>
<feature type="compositionally biased region" description="Polar residues" evidence="1">
    <location>
        <begin position="843"/>
        <end position="864"/>
    </location>
</feature>
<feature type="compositionally biased region" description="Low complexity" evidence="1">
    <location>
        <begin position="507"/>
        <end position="532"/>
    </location>
</feature>
<feature type="compositionally biased region" description="Basic and acidic residues" evidence="1">
    <location>
        <begin position="803"/>
        <end position="812"/>
    </location>
</feature>
<dbReference type="RefSeq" id="XP_062795130.1">
    <property type="nucleotide sequence ID" value="XM_062939079.1"/>
</dbReference>
<feature type="compositionally biased region" description="Polar residues" evidence="1">
    <location>
        <begin position="613"/>
        <end position="639"/>
    </location>
</feature>
<reference evidence="2 3" key="1">
    <citation type="submission" date="2024-01" db="EMBL/GenBank/DDBJ databases">
        <title>Comparative genomics of Cryptococcus and Kwoniella reveals pathogenesis evolution and contrasting modes of karyotype evolution via chromosome fusion or intercentromeric recombination.</title>
        <authorList>
            <person name="Coelho M.A."/>
            <person name="David-Palma M."/>
            <person name="Shea T."/>
            <person name="Bowers K."/>
            <person name="McGinley-Smith S."/>
            <person name="Mohammad A.W."/>
            <person name="Gnirke A."/>
            <person name="Yurkov A.M."/>
            <person name="Nowrousian M."/>
            <person name="Sun S."/>
            <person name="Cuomo C.A."/>
            <person name="Heitman J."/>
        </authorList>
    </citation>
    <scope>NUCLEOTIDE SEQUENCE [LARGE SCALE GENOMIC DNA]</scope>
    <source>
        <strain evidence="2">CBS 11374</strain>
    </source>
</reference>